<evidence type="ECO:0000256" key="3">
    <source>
        <dbReference type="ARBA" id="ARBA00022692"/>
    </source>
</evidence>
<evidence type="ECO:0000256" key="6">
    <source>
        <dbReference type="ARBA" id="ARBA00034125"/>
    </source>
</evidence>
<keyword evidence="4 7" id="KW-1133">Transmembrane helix</keyword>
<dbReference type="Proteomes" id="UP000290106">
    <property type="component" value="Unassembled WGS sequence"/>
</dbReference>
<comment type="caution">
    <text evidence="9">The sequence shown here is derived from an EMBL/GenBank/DDBJ whole genome shotgun (WGS) entry which is preliminary data.</text>
</comment>
<dbReference type="Pfam" id="PF06738">
    <property type="entry name" value="ThrE"/>
    <property type="match status" value="1"/>
</dbReference>
<feature type="transmembrane region" description="Helical" evidence="7">
    <location>
        <begin position="169"/>
        <end position="186"/>
    </location>
</feature>
<dbReference type="OrthoDB" id="9813917at2"/>
<dbReference type="GO" id="GO:0022857">
    <property type="term" value="F:transmembrane transporter activity"/>
    <property type="evidence" value="ECO:0007669"/>
    <property type="project" value="InterPro"/>
</dbReference>
<dbReference type="InterPro" id="IPR010619">
    <property type="entry name" value="ThrE-like_N"/>
</dbReference>
<feature type="transmembrane region" description="Helical" evidence="7">
    <location>
        <begin position="223"/>
        <end position="246"/>
    </location>
</feature>
<evidence type="ECO:0000256" key="1">
    <source>
        <dbReference type="ARBA" id="ARBA00004651"/>
    </source>
</evidence>
<dbReference type="GO" id="GO:0005886">
    <property type="term" value="C:plasma membrane"/>
    <property type="evidence" value="ECO:0007669"/>
    <property type="project" value="UniProtKB-SubCell"/>
</dbReference>
<feature type="transmembrane region" description="Helical" evidence="7">
    <location>
        <begin position="198"/>
        <end position="217"/>
    </location>
</feature>
<feature type="domain" description="Threonine/serine exporter-like N-terminal" evidence="8">
    <location>
        <begin position="39"/>
        <end position="276"/>
    </location>
</feature>
<keyword evidence="5 7" id="KW-0472">Membrane</keyword>
<dbReference type="PANTHER" id="PTHR34390">
    <property type="entry name" value="UPF0442 PROTEIN YJJB-RELATED"/>
    <property type="match status" value="1"/>
</dbReference>
<reference evidence="9 10" key="1">
    <citation type="submission" date="2019-01" db="EMBL/GenBank/DDBJ databases">
        <title>Blautia sp. nov. KGMB01111 isolated human feces.</title>
        <authorList>
            <person name="Park J.-E."/>
            <person name="Kim J.-S."/>
            <person name="Park S.-H."/>
        </authorList>
    </citation>
    <scope>NUCLEOTIDE SEQUENCE [LARGE SCALE GENOMIC DNA]</scope>
    <source>
        <strain evidence="9 10">KGMB01111</strain>
    </source>
</reference>
<dbReference type="PANTHER" id="PTHR34390:SF2">
    <property type="entry name" value="SUCCINATE TRANSPORTER SUBUNIT YJJP-RELATED"/>
    <property type="match status" value="1"/>
</dbReference>
<evidence type="ECO:0000256" key="4">
    <source>
        <dbReference type="ARBA" id="ARBA00022989"/>
    </source>
</evidence>
<keyword evidence="3 7" id="KW-0812">Transmembrane</keyword>
<comment type="similarity">
    <text evidence="6">Belongs to the ThrE exporter (TC 2.A.79) family.</text>
</comment>
<evidence type="ECO:0000256" key="5">
    <source>
        <dbReference type="ARBA" id="ARBA00023136"/>
    </source>
</evidence>
<keyword evidence="2" id="KW-1003">Cell membrane</keyword>
<evidence type="ECO:0000256" key="7">
    <source>
        <dbReference type="SAM" id="Phobius"/>
    </source>
</evidence>
<dbReference type="EMBL" id="SDKC01000001">
    <property type="protein sequence ID" value="RXS75587.1"/>
    <property type="molecule type" value="Genomic_DNA"/>
</dbReference>
<dbReference type="AlphaFoldDB" id="A0A4Q1RIN9"/>
<comment type="subcellular location">
    <subcellularLocation>
        <location evidence="1">Cell membrane</location>
        <topology evidence="1">Multi-pass membrane protein</topology>
    </subcellularLocation>
</comment>
<organism evidence="9 10">
    <name type="scientific">Blautia faecicola</name>
    <dbReference type="NCBI Taxonomy" id="2509240"/>
    <lineage>
        <taxon>Bacteria</taxon>
        <taxon>Bacillati</taxon>
        <taxon>Bacillota</taxon>
        <taxon>Clostridia</taxon>
        <taxon>Lachnospirales</taxon>
        <taxon>Lachnospiraceae</taxon>
        <taxon>Blautia</taxon>
    </lineage>
</organism>
<dbReference type="InterPro" id="IPR050539">
    <property type="entry name" value="ThrE_Dicarb/AminoAcid_Exp"/>
</dbReference>
<name>A0A4Q1RIN9_9FIRM</name>
<evidence type="ECO:0000256" key="2">
    <source>
        <dbReference type="ARBA" id="ARBA00022475"/>
    </source>
</evidence>
<feature type="transmembrane region" description="Helical" evidence="7">
    <location>
        <begin position="258"/>
        <end position="282"/>
    </location>
</feature>
<gene>
    <name evidence="9" type="ORF">ETP43_10405</name>
</gene>
<accession>A0A4Q1RIN9</accession>
<evidence type="ECO:0000313" key="10">
    <source>
        <dbReference type="Proteomes" id="UP000290106"/>
    </source>
</evidence>
<sequence length="284" mass="31288">MKFRYKEYCTGTFFYIKKEGRKQGKVSKREMDYKLLLDTAVFAGDILMQNGAETYRVEDTVYRILQKSNLKTVQVLVMMTGFVATLDDPSMDSLTVVRRIQSHGTNLEKIDRVNQISREFCNDELTLEEAFKQMKALWKEKERLKIRLSAFAFLTGGFAVMFGSNWAEAIVAAVVGIVGAVVQFSCKKGHMHMFVENIVCSLSVAVAIGFLTAALPGTYDTDLLIISCIMPFVPGAAITNAVFDTLHGDYLSGLARAAEAFVIALAVAIGIGMGLFVTAAVLGR</sequence>
<protein>
    <submittedName>
        <fullName evidence="9">Threonine/serine exporter</fullName>
    </submittedName>
</protein>
<proteinExistence type="inferred from homology"/>
<evidence type="ECO:0000313" key="9">
    <source>
        <dbReference type="EMBL" id="RXS75587.1"/>
    </source>
</evidence>
<evidence type="ECO:0000259" key="8">
    <source>
        <dbReference type="Pfam" id="PF06738"/>
    </source>
</evidence>
<keyword evidence="10" id="KW-1185">Reference proteome</keyword>
<dbReference type="GO" id="GO:0015744">
    <property type="term" value="P:succinate transport"/>
    <property type="evidence" value="ECO:0007669"/>
    <property type="project" value="TreeGrafter"/>
</dbReference>